<dbReference type="SUPFAM" id="SSF50952">
    <property type="entry name" value="Soluble quinoprotein glucose dehydrogenase"/>
    <property type="match status" value="1"/>
</dbReference>
<gene>
    <name evidence="2" type="ORF">METZ01_LOCUS16833</name>
</gene>
<evidence type="ECO:0000313" key="2">
    <source>
        <dbReference type="EMBL" id="SUZ63979.1"/>
    </source>
</evidence>
<dbReference type="Pfam" id="PF07995">
    <property type="entry name" value="GSDH"/>
    <property type="match status" value="1"/>
</dbReference>
<dbReference type="PANTHER" id="PTHR19328">
    <property type="entry name" value="HEDGEHOG-INTERACTING PROTEIN"/>
    <property type="match status" value="1"/>
</dbReference>
<protein>
    <recommendedName>
        <fullName evidence="1">Glucose/Sorbosone dehydrogenase domain-containing protein</fullName>
    </recommendedName>
</protein>
<accession>A0A381PCR5</accession>
<feature type="domain" description="Glucose/Sorbosone dehydrogenase" evidence="1">
    <location>
        <begin position="95"/>
        <end position="381"/>
    </location>
</feature>
<dbReference type="InterPro" id="IPR011042">
    <property type="entry name" value="6-blade_b-propeller_TolB-like"/>
</dbReference>
<sequence>MARLSTTPRFLIIAALAVSVIALLQVPGRGTGSSSGDRDEIRWQAPTKSSIPFEETREFALSNEPCPAGLPLLEPKQVNSVDLELSLFLDLPGAIALVFLDAENGFVAERNGLVYAFDSAGVLAEPVINMASDTSNEMDQGLLGLAISPDKNWLYLNRTDLRGSSVVTAHSLQSGMPNLGAGVEIIVVDQPSAMHNGGDLAFDSEGRLLLSFGDGGGLGDPNGHGQDLSTPLGAVLRLDVNPNQWPPHKPAIGNPDHGPGSDPRIWVSGVRNPFRFSFDETTGDLWLTDLGQQCVEELNVLTSADAGANLGWNLVEGSRPFLGQDNSSLRSPDFEYRHGRGRCAIIGGFVVHGGPHPILEDRYLFTDMCGAQLMALRLDEDPSVLALPLHASHPVAFAAGHAQDLYLIDLASGVWQISLKE</sequence>
<evidence type="ECO:0000259" key="1">
    <source>
        <dbReference type="Pfam" id="PF07995"/>
    </source>
</evidence>
<name>A0A381PCR5_9ZZZZ</name>
<dbReference type="AlphaFoldDB" id="A0A381PCR5"/>
<dbReference type="EMBL" id="UINC01000928">
    <property type="protein sequence ID" value="SUZ63979.1"/>
    <property type="molecule type" value="Genomic_DNA"/>
</dbReference>
<reference evidence="2" key="1">
    <citation type="submission" date="2018-05" db="EMBL/GenBank/DDBJ databases">
        <authorList>
            <person name="Lanie J.A."/>
            <person name="Ng W.-L."/>
            <person name="Kazmierczak K.M."/>
            <person name="Andrzejewski T.M."/>
            <person name="Davidsen T.M."/>
            <person name="Wayne K.J."/>
            <person name="Tettelin H."/>
            <person name="Glass J.I."/>
            <person name="Rusch D."/>
            <person name="Podicherti R."/>
            <person name="Tsui H.-C.T."/>
            <person name="Winkler M.E."/>
        </authorList>
    </citation>
    <scope>NUCLEOTIDE SEQUENCE</scope>
</reference>
<dbReference type="InterPro" id="IPR012938">
    <property type="entry name" value="Glc/Sorbosone_DH"/>
</dbReference>
<proteinExistence type="predicted"/>
<dbReference type="PANTHER" id="PTHR19328:SF75">
    <property type="entry name" value="ALDOSE SUGAR DEHYDROGENASE YLII"/>
    <property type="match status" value="1"/>
</dbReference>
<dbReference type="InterPro" id="IPR011041">
    <property type="entry name" value="Quinoprot_gluc/sorb_DH_b-prop"/>
</dbReference>
<dbReference type="Gene3D" id="2.120.10.30">
    <property type="entry name" value="TolB, C-terminal domain"/>
    <property type="match status" value="1"/>
</dbReference>
<organism evidence="2">
    <name type="scientific">marine metagenome</name>
    <dbReference type="NCBI Taxonomy" id="408172"/>
    <lineage>
        <taxon>unclassified sequences</taxon>
        <taxon>metagenomes</taxon>
        <taxon>ecological metagenomes</taxon>
    </lineage>
</organism>